<dbReference type="SUPFAM" id="SSF53323">
    <property type="entry name" value="Pyruvate-ferredoxin oxidoreductase, PFOR, domain III"/>
    <property type="match status" value="1"/>
</dbReference>
<feature type="binding site" evidence="12">
    <location>
        <position position="1038"/>
    </location>
    <ligand>
        <name>[4Fe-4S] cluster</name>
        <dbReference type="ChEBI" id="CHEBI:49883"/>
        <label>3</label>
    </ligand>
</feature>
<reference evidence="14" key="1">
    <citation type="submission" date="2020-10" db="EMBL/GenBank/DDBJ databases">
        <authorList>
            <person name="Gilroy R."/>
        </authorList>
    </citation>
    <scope>NUCLEOTIDE SEQUENCE</scope>
    <source>
        <strain evidence="14">CHK193-30670</strain>
    </source>
</reference>
<dbReference type="SMART" id="SM00890">
    <property type="entry name" value="EKR"/>
    <property type="match status" value="1"/>
</dbReference>
<evidence type="ECO:0000256" key="9">
    <source>
        <dbReference type="PIRNR" id="PIRNR000159"/>
    </source>
</evidence>
<dbReference type="Gene3D" id="3.40.920.10">
    <property type="entry name" value="Pyruvate-ferredoxin oxidoreductase, PFOR, domain III"/>
    <property type="match status" value="1"/>
</dbReference>
<feature type="binding site" evidence="12">
    <location>
        <position position="796"/>
    </location>
    <ligand>
        <name>[4Fe-4S] cluster</name>
        <dbReference type="ChEBI" id="CHEBI:49883"/>
        <label>3</label>
    </ligand>
</feature>
<feature type="binding site" evidence="12">
    <location>
        <position position="735"/>
    </location>
    <ligand>
        <name>[4Fe-4S] cluster</name>
        <dbReference type="ChEBI" id="CHEBI:49883"/>
        <label>2</label>
    </ligand>
</feature>
<dbReference type="PANTHER" id="PTHR32154">
    <property type="entry name" value="PYRUVATE-FLAVODOXIN OXIDOREDUCTASE-RELATED"/>
    <property type="match status" value="1"/>
</dbReference>
<evidence type="ECO:0000256" key="1">
    <source>
        <dbReference type="ARBA" id="ARBA00009032"/>
    </source>
</evidence>
<dbReference type="GO" id="GO:0030976">
    <property type="term" value="F:thiamine pyrophosphate binding"/>
    <property type="evidence" value="ECO:0007669"/>
    <property type="project" value="InterPro"/>
</dbReference>
<dbReference type="Pfam" id="PF01558">
    <property type="entry name" value="POR"/>
    <property type="match status" value="1"/>
</dbReference>
<dbReference type="Gene3D" id="3.40.50.970">
    <property type="match status" value="2"/>
</dbReference>
<feature type="site" description="Important for catalytic activity" evidence="11">
    <location>
        <position position="963"/>
    </location>
</feature>
<sequence>MKQYKVMDGNEACSYVSYLFSEIAGIYPITPASTMAEKVDELSSKGFNNLYGTPVKVMEMQSEAGAIALVHGALQSGVLATTYTASQGLLLMIPSMYKIAGECLPCVINVAARSIATHALSILGDHQDIYAVRPTGFAMIASSSVQDVMNLTAVSYLSSIDNSMPVVNFFDGFRTSHELKKIEVLDGKDLKYLINRKALEDFRNNSLIAKKQIRGTTENDDIYFQNTEARNENYDKMPDVVNTYMQRINEITGKDYKPFNYYGDKNASKVIVAMGSVCDTIKEVIDNEEDLGLIEVHLYRPFSKKYFMDVMPKTVKKIAVLDRTKEAGSIGEPLYLDVCSIFQDEKQRPLIIGGRYGLSSKNTDAAQVKAVYDFLDDPNCFTSFTVGITDDLTHKSIPVNDYKIKHKGQREILIYGYGSDGMVTASKDIITILGNYTNAYVQGYFQYDSKKSGGVTKSHLRVSKDDIRSSYYIDKANLLVCTKDKYLLKYDIVRSIKKGGIFIISSSLSNEDLIKLIPNNVKKELIDKEVKTYVIDAFKIAEENNIPNKISAIMETAIFKLANLVNYEAVKEKIKDQIIKKFSKKGKEIVDANLNAIKSVDDSLRELDINMTSLTSKDDEKPDLMEDKILKYASRLKGDELTVKDFIKHKDGSFAPGTSKLEKRDIAEMLPCWNKDNCIQCNMCALACPHAVIRPFVLTEDEVKKFDLEGKVKKVTGKDDLYFYMAISKEDCTGCGVCSEVCPAKEKAITMMEAAKSDRKNVSMIFEMVKNKNIAPKNTIKGSQFEKPLFEFSGACAGCGETPYLKLLTQLFGESLVIANATGCSSIYGGSHPSMSYSVSWANSLFEDNAEFGLGIETGDLYQKEKIKNILQNSNLSDENKEIADNWINNPDDIDACERMLKYFDFSESLKAERLKKYIMPKTTWIIGGDGWAYDIGYGGLDHVLASGENVNILVLDTEVYSNTGGQKSKATRSGATAKFASSGKKGKKKDLARMAMAYDDVYVASVSLGANMQQTIKAFTEAKENKGPSIIIAYAPCINHGIKSGMKNSIKEEKLAVESGYWPLFRYKPSDEKLYLDFKNPNFDKYEEFLDNENRYTMTKLVNENRAKELFQINKENAIKRFNFYKELSEKE</sequence>
<feature type="binding site" evidence="10">
    <location>
        <position position="30"/>
    </location>
    <ligand>
        <name>pyruvate</name>
        <dbReference type="ChEBI" id="CHEBI:15361"/>
    </ligand>
</feature>
<dbReference type="PIRSF" id="PIRSF000159">
    <property type="entry name" value="NifJ"/>
    <property type="match status" value="1"/>
</dbReference>
<feature type="binding site" evidence="12">
    <location>
        <position position="799"/>
    </location>
    <ligand>
        <name>[4Fe-4S] cluster</name>
        <dbReference type="ChEBI" id="CHEBI:49883"/>
        <label>3</label>
    </ligand>
</feature>
<dbReference type="NCBIfam" id="TIGR02176">
    <property type="entry name" value="pyruv_ox_red"/>
    <property type="match status" value="1"/>
</dbReference>
<feature type="binding site" evidence="12">
    <location>
        <position position="678"/>
    </location>
    <ligand>
        <name>[4Fe-4S] cluster</name>
        <dbReference type="ChEBI" id="CHEBI:49883"/>
        <label>1</label>
    </ligand>
</feature>
<evidence type="ECO:0000256" key="10">
    <source>
        <dbReference type="PIRSR" id="PIRSR000159-1"/>
    </source>
</evidence>
<feature type="binding site" evidence="12">
    <location>
        <position position="681"/>
    </location>
    <ligand>
        <name>[4Fe-4S] cluster</name>
        <dbReference type="ChEBI" id="CHEBI:49883"/>
        <label>1</label>
    </ligand>
</feature>
<dbReference type="FunFam" id="3.40.50.970:FF:000012">
    <property type="entry name" value="Pyruvate:ferredoxin (Flavodoxin) oxidoreductase"/>
    <property type="match status" value="1"/>
</dbReference>
<feature type="binding site" evidence="12">
    <location>
        <position position="824"/>
    </location>
    <ligand>
        <name>[4Fe-4S] cluster</name>
        <dbReference type="ChEBI" id="CHEBI:49883"/>
        <label>3</label>
    </ligand>
</feature>
<evidence type="ECO:0000256" key="11">
    <source>
        <dbReference type="PIRSR" id="PIRSR000159-2"/>
    </source>
</evidence>
<feature type="domain" description="4Fe-4S ferredoxin-type" evidence="13">
    <location>
        <begin position="723"/>
        <end position="754"/>
    </location>
</feature>
<keyword evidence="2 9" id="KW-0813">Transport</keyword>
<dbReference type="InterPro" id="IPR017896">
    <property type="entry name" value="4Fe4S_Fe-S-bd"/>
</dbReference>
<dbReference type="GO" id="GO:0006979">
    <property type="term" value="P:response to oxidative stress"/>
    <property type="evidence" value="ECO:0007669"/>
    <property type="project" value="TreeGrafter"/>
</dbReference>
<feature type="binding site" evidence="12">
    <location>
        <position position="742"/>
    </location>
    <ligand>
        <name>[4Fe-4S] cluster</name>
        <dbReference type="ChEBI" id="CHEBI:49883"/>
        <label>1</label>
    </ligand>
</feature>
<feature type="binding site" evidence="10">
    <location>
        <begin position="958"/>
        <end position="963"/>
    </location>
    <ligand>
        <name>thiamine diphosphate</name>
        <dbReference type="ChEBI" id="CHEBI:58937"/>
    </ligand>
</feature>
<dbReference type="PANTHER" id="PTHR32154:SF0">
    <property type="entry name" value="PYRUVATE-FLAVODOXIN OXIDOREDUCTASE-RELATED"/>
    <property type="match status" value="1"/>
</dbReference>
<comment type="caution">
    <text evidence="14">The sequence shown here is derived from an EMBL/GenBank/DDBJ whole genome shotgun (WGS) entry which is preliminary data.</text>
</comment>
<dbReference type="FunFam" id="3.40.50.920:FF:000007">
    <property type="entry name" value="Pyruvate:ferredoxin (Flavodoxin) oxidoreductase"/>
    <property type="match status" value="1"/>
</dbReference>
<evidence type="ECO:0000256" key="3">
    <source>
        <dbReference type="ARBA" id="ARBA00022485"/>
    </source>
</evidence>
<dbReference type="SUPFAM" id="SSF52922">
    <property type="entry name" value="TK C-terminal domain-like"/>
    <property type="match status" value="1"/>
</dbReference>
<feature type="binding site" evidence="10">
    <location>
        <position position="63"/>
    </location>
    <ligand>
        <name>thiamine diphosphate</name>
        <dbReference type="ChEBI" id="CHEBI:58937"/>
    </ligand>
</feature>
<keyword evidence="4 12" id="KW-0479">Metal-binding</keyword>
<evidence type="ECO:0000256" key="7">
    <source>
        <dbReference type="ARBA" id="ARBA00023004"/>
    </source>
</evidence>
<dbReference type="Pfam" id="PF02775">
    <property type="entry name" value="TPP_enzyme_C"/>
    <property type="match status" value="1"/>
</dbReference>
<evidence type="ECO:0000256" key="4">
    <source>
        <dbReference type="ARBA" id="ARBA00022723"/>
    </source>
</evidence>
<protein>
    <submittedName>
        <fullName evidence="14">Pyruvate:ferredoxin (Flavodoxin) oxidoreductase</fullName>
    </submittedName>
</protein>
<dbReference type="Gene3D" id="3.40.50.920">
    <property type="match status" value="1"/>
</dbReference>
<dbReference type="PROSITE" id="PS00198">
    <property type="entry name" value="4FE4S_FER_1"/>
    <property type="match status" value="1"/>
</dbReference>
<dbReference type="GO" id="GO:0016903">
    <property type="term" value="F:oxidoreductase activity, acting on the aldehyde or oxo group of donors"/>
    <property type="evidence" value="ECO:0007669"/>
    <property type="project" value="InterPro"/>
</dbReference>
<dbReference type="InterPro" id="IPR033412">
    <property type="entry name" value="PFOR_II"/>
</dbReference>
<feature type="binding site" evidence="10">
    <location>
        <position position="113"/>
    </location>
    <ligand>
        <name>pyruvate</name>
        <dbReference type="ChEBI" id="CHEBI:15361"/>
    </ligand>
</feature>
<keyword evidence="8 12" id="KW-0411">Iron-sulfur</keyword>
<evidence type="ECO:0000256" key="6">
    <source>
        <dbReference type="ARBA" id="ARBA00023002"/>
    </source>
</evidence>
<evidence type="ECO:0000259" key="13">
    <source>
        <dbReference type="PROSITE" id="PS51379"/>
    </source>
</evidence>
<dbReference type="Pfam" id="PF01855">
    <property type="entry name" value="POR_N"/>
    <property type="match status" value="1"/>
</dbReference>
<dbReference type="PROSITE" id="PS51379">
    <property type="entry name" value="4FE4S_FER_2"/>
    <property type="match status" value="2"/>
</dbReference>
<dbReference type="Pfam" id="PF12838">
    <property type="entry name" value="Fer4_7"/>
    <property type="match status" value="1"/>
</dbReference>
<feature type="binding site" evidence="10">
    <location>
        <position position="801"/>
    </location>
    <ligand>
        <name>thiamine diphosphate</name>
        <dbReference type="ChEBI" id="CHEBI:58937"/>
    </ligand>
</feature>
<dbReference type="InterPro" id="IPR002869">
    <property type="entry name" value="Pyrv_flavodox_OxRed_cen"/>
</dbReference>
<feature type="binding site" evidence="12">
    <location>
        <position position="684"/>
    </location>
    <ligand>
        <name>[4Fe-4S] cluster</name>
        <dbReference type="ChEBI" id="CHEBI:49883"/>
        <label>1</label>
    </ligand>
</feature>
<accession>A0A9D1LH81</accession>
<organism evidence="14 15">
    <name type="scientific">Candidatus Aphodocola excrementigallinarum</name>
    <dbReference type="NCBI Taxonomy" id="2840670"/>
    <lineage>
        <taxon>Bacteria</taxon>
        <taxon>Bacillati</taxon>
        <taxon>Bacillota</taxon>
        <taxon>Bacilli</taxon>
        <taxon>Candidatus Aphodocola</taxon>
    </lineage>
</organism>
<reference evidence="14" key="2">
    <citation type="journal article" date="2021" name="PeerJ">
        <title>Extensive microbial diversity within the chicken gut microbiome revealed by metagenomics and culture.</title>
        <authorList>
            <person name="Gilroy R."/>
            <person name="Ravi A."/>
            <person name="Getino M."/>
            <person name="Pursley I."/>
            <person name="Horton D.L."/>
            <person name="Alikhan N.F."/>
            <person name="Baker D."/>
            <person name="Gharbi K."/>
            <person name="Hall N."/>
            <person name="Watson M."/>
            <person name="Adriaenssens E.M."/>
            <person name="Foster-Nyarko E."/>
            <person name="Jarju S."/>
            <person name="Secka A."/>
            <person name="Antonio M."/>
            <person name="Oren A."/>
            <person name="Chaudhuri R.R."/>
            <person name="La Ragione R."/>
            <person name="Hildebrand F."/>
            <person name="Pallen M.J."/>
        </authorList>
    </citation>
    <scope>NUCLEOTIDE SEQUENCE</scope>
    <source>
        <strain evidence="14">CHK193-30670</strain>
    </source>
</reference>
<feature type="binding site" evidence="10">
    <location>
        <begin position="929"/>
        <end position="932"/>
    </location>
    <ligand>
        <name>thiamine diphosphate</name>
        <dbReference type="ChEBI" id="CHEBI:58937"/>
    </ligand>
</feature>
<dbReference type="GO" id="GO:0005506">
    <property type="term" value="F:iron ion binding"/>
    <property type="evidence" value="ECO:0007669"/>
    <property type="project" value="InterPro"/>
</dbReference>
<name>A0A9D1LH81_9FIRM</name>
<dbReference type="SUPFAM" id="SSF54862">
    <property type="entry name" value="4Fe-4S ferredoxins"/>
    <property type="match status" value="1"/>
</dbReference>
<evidence type="ECO:0000256" key="8">
    <source>
        <dbReference type="ARBA" id="ARBA00023014"/>
    </source>
</evidence>
<dbReference type="InterPro" id="IPR029061">
    <property type="entry name" value="THDP-binding"/>
</dbReference>
<feature type="binding site" evidence="12">
    <location>
        <position position="732"/>
    </location>
    <ligand>
        <name>[4Fe-4S] cluster</name>
        <dbReference type="ChEBI" id="CHEBI:49883"/>
        <label>2</label>
    </ligand>
</feature>
<dbReference type="SUPFAM" id="SSF52518">
    <property type="entry name" value="Thiamin diphosphate-binding fold (THDP-binding)"/>
    <property type="match status" value="2"/>
</dbReference>
<dbReference type="InterPro" id="IPR017900">
    <property type="entry name" value="4Fe4S_Fe_S_CS"/>
</dbReference>
<dbReference type="GO" id="GO:0051539">
    <property type="term" value="F:4 iron, 4 sulfur cluster binding"/>
    <property type="evidence" value="ECO:0007669"/>
    <property type="project" value="UniProtKB-KW"/>
</dbReference>
<evidence type="ECO:0000256" key="2">
    <source>
        <dbReference type="ARBA" id="ARBA00022448"/>
    </source>
</evidence>
<dbReference type="AlphaFoldDB" id="A0A9D1LH81"/>
<dbReference type="InterPro" id="IPR009014">
    <property type="entry name" value="Transketo_C/PFOR_II"/>
</dbReference>
<dbReference type="Pfam" id="PF17147">
    <property type="entry name" value="PFOR_II"/>
    <property type="match status" value="1"/>
</dbReference>
<gene>
    <name evidence="14" type="primary">nifJ</name>
    <name evidence="14" type="ORF">IAB68_04670</name>
</gene>
<dbReference type="CDD" id="cd07034">
    <property type="entry name" value="TPP_PYR_PFOR_IOR-alpha_like"/>
    <property type="match status" value="1"/>
</dbReference>
<comment type="similarity">
    <text evidence="1 9">Belongs to the pyruvate:ferredoxin/flavodoxin oxidoreductase family.</text>
</comment>
<dbReference type="InterPro" id="IPR011895">
    <property type="entry name" value="Pyrv_flavodox_OxRed"/>
</dbReference>
<feature type="binding site" evidence="10">
    <location>
        <position position="824"/>
    </location>
    <ligand>
        <name>thiamine diphosphate</name>
        <dbReference type="ChEBI" id="CHEBI:58937"/>
    </ligand>
</feature>
<comment type="cofactor">
    <cofactor evidence="12">
        <name>[4Fe-4S] cluster</name>
        <dbReference type="ChEBI" id="CHEBI:49883"/>
    </cofactor>
    <text evidence="12">Binds 3 [4Fe-4S] clusters per subunit.</text>
</comment>
<feature type="site" description="Important for catalytic activity" evidence="11">
    <location>
        <position position="30"/>
    </location>
</feature>
<keyword evidence="3 12" id="KW-0004">4Fe-4S</keyword>
<dbReference type="InterPro" id="IPR002880">
    <property type="entry name" value="Pyrv_Fd/Flavodoxin_OxRdtase_N"/>
</dbReference>
<dbReference type="EMBL" id="DVMT01000047">
    <property type="protein sequence ID" value="HIU40573.1"/>
    <property type="molecule type" value="Genomic_DNA"/>
</dbReference>
<feature type="domain" description="4Fe-4S ferredoxin-type" evidence="13">
    <location>
        <begin position="669"/>
        <end position="698"/>
    </location>
</feature>
<evidence type="ECO:0000256" key="5">
    <source>
        <dbReference type="ARBA" id="ARBA00022982"/>
    </source>
</evidence>
<feature type="binding site" evidence="12">
    <location>
        <position position="738"/>
    </location>
    <ligand>
        <name>[4Fe-4S] cluster</name>
        <dbReference type="ChEBI" id="CHEBI:49883"/>
        <label>2</label>
    </ligand>
</feature>
<dbReference type="InterPro" id="IPR019752">
    <property type="entry name" value="Pyrv/ketoisovalerate_OxRed_cat"/>
</dbReference>
<evidence type="ECO:0000313" key="15">
    <source>
        <dbReference type="Proteomes" id="UP000824074"/>
    </source>
</evidence>
<feature type="binding site" evidence="12">
    <location>
        <position position="688"/>
    </location>
    <ligand>
        <name>[4Fe-4S] cluster</name>
        <dbReference type="ChEBI" id="CHEBI:49883"/>
        <label>2</label>
    </ligand>
</feature>
<dbReference type="Proteomes" id="UP000824074">
    <property type="component" value="Unassembled WGS sequence"/>
</dbReference>
<keyword evidence="5 9" id="KW-0249">Electron transport</keyword>
<dbReference type="GO" id="GO:0022900">
    <property type="term" value="P:electron transport chain"/>
    <property type="evidence" value="ECO:0007669"/>
    <property type="project" value="InterPro"/>
</dbReference>
<dbReference type="InterPro" id="IPR011766">
    <property type="entry name" value="TPP_enzyme_TPP-bd"/>
</dbReference>
<dbReference type="Gene3D" id="3.30.70.20">
    <property type="match status" value="1"/>
</dbReference>
<evidence type="ECO:0000256" key="12">
    <source>
        <dbReference type="PIRSR" id="PIRSR000159-50"/>
    </source>
</evidence>
<keyword evidence="14" id="KW-0670">Pyruvate</keyword>
<dbReference type="InterPro" id="IPR019456">
    <property type="entry name" value="Pyrv-flavodox_OxRtase_EKR"/>
</dbReference>
<dbReference type="InterPro" id="IPR050722">
    <property type="entry name" value="Pyruvate:ferred/Flavod_OxRd"/>
</dbReference>
<keyword evidence="6 9" id="KW-0560">Oxidoreductase</keyword>
<keyword evidence="7 12" id="KW-0408">Iron</keyword>
<proteinExistence type="inferred from homology"/>
<dbReference type="Pfam" id="PF10371">
    <property type="entry name" value="EKR"/>
    <property type="match status" value="1"/>
</dbReference>
<feature type="site" description="Important for catalytic activity" evidence="11">
    <location>
        <position position="113"/>
    </location>
</feature>
<evidence type="ECO:0000313" key="14">
    <source>
        <dbReference type="EMBL" id="HIU40573.1"/>
    </source>
</evidence>
<feature type="site" description="Important for catalytic activity" evidence="11">
    <location>
        <position position="63"/>
    </location>
</feature>